<keyword evidence="3" id="KW-0238">DNA-binding</keyword>
<sequence>MTGLPLKGGQVYGPGSADPVSQLMLHLLGALAEFERALIHERQAEGIAVAKKQGRYRGRKPALSEGQLARARRLVAEGVPKTKVAAQLGVGRSTLYRALRS</sequence>
<dbReference type="GO" id="GO:0000150">
    <property type="term" value="F:DNA strand exchange activity"/>
    <property type="evidence" value="ECO:0007669"/>
    <property type="project" value="InterPro"/>
</dbReference>
<dbReference type="CDD" id="cd00569">
    <property type="entry name" value="HTH_Hin_like"/>
    <property type="match status" value="1"/>
</dbReference>
<dbReference type="PROSITE" id="PS51736">
    <property type="entry name" value="RECOMBINASES_3"/>
    <property type="match status" value="1"/>
</dbReference>
<evidence type="ECO:0000256" key="1">
    <source>
        <dbReference type="ARBA" id="ARBA00009913"/>
    </source>
</evidence>
<evidence type="ECO:0000313" key="4">
    <source>
        <dbReference type="Proteomes" id="UP000226191"/>
    </source>
</evidence>
<protein>
    <submittedName>
        <fullName evidence="3">DNA-binding protein</fullName>
    </submittedName>
</protein>
<evidence type="ECO:0000313" key="3">
    <source>
        <dbReference type="EMBL" id="PGF31251.1"/>
    </source>
</evidence>
<dbReference type="Pfam" id="PF02796">
    <property type="entry name" value="HTH_7"/>
    <property type="match status" value="1"/>
</dbReference>
<keyword evidence="3" id="KW-0614">Plasmid</keyword>
<evidence type="ECO:0000259" key="2">
    <source>
        <dbReference type="PROSITE" id="PS51736"/>
    </source>
</evidence>
<organism evidence="3 4">
    <name type="scientific">Cutibacterium acnes</name>
    <name type="common">Propionibacterium acnes</name>
    <dbReference type="NCBI Taxonomy" id="1747"/>
    <lineage>
        <taxon>Bacteria</taxon>
        <taxon>Bacillati</taxon>
        <taxon>Actinomycetota</taxon>
        <taxon>Actinomycetes</taxon>
        <taxon>Propionibacteriales</taxon>
        <taxon>Propionibacteriaceae</taxon>
        <taxon>Cutibacterium</taxon>
    </lineage>
</organism>
<comment type="caution">
    <text evidence="3">The sequence shown here is derived from an EMBL/GenBank/DDBJ whole genome shotgun (WGS) entry which is preliminary data.</text>
</comment>
<dbReference type="GO" id="GO:0003677">
    <property type="term" value="F:DNA binding"/>
    <property type="evidence" value="ECO:0007669"/>
    <property type="project" value="UniProtKB-KW"/>
</dbReference>
<dbReference type="SUPFAM" id="SSF53041">
    <property type="entry name" value="Resolvase-like"/>
    <property type="match status" value="1"/>
</dbReference>
<geneLocation type="plasmid" evidence="3 4">
    <name>p11_78</name>
</geneLocation>
<dbReference type="Gene3D" id="3.40.50.1390">
    <property type="entry name" value="Resolvase, N-terminal catalytic domain"/>
    <property type="match status" value="1"/>
</dbReference>
<proteinExistence type="inferred from homology"/>
<feature type="domain" description="Resolvase/invertase-type recombinase catalytic" evidence="2">
    <location>
        <begin position="1"/>
        <end position="54"/>
    </location>
</feature>
<dbReference type="AlphaFoldDB" id="A0AA44QFQ2"/>
<name>A0AA44QFQ2_CUTAC</name>
<dbReference type="Pfam" id="PF00239">
    <property type="entry name" value="Resolvase"/>
    <property type="match status" value="1"/>
</dbReference>
<dbReference type="InterPro" id="IPR009057">
    <property type="entry name" value="Homeodomain-like_sf"/>
</dbReference>
<dbReference type="SUPFAM" id="SSF46689">
    <property type="entry name" value="Homeodomain-like"/>
    <property type="match status" value="1"/>
</dbReference>
<reference evidence="3 4" key="1">
    <citation type="submission" date="2017-02" db="EMBL/GenBank/DDBJ databases">
        <title>Prevalence of linear plasmids in Cutibacterium acnes isolates obtained from cancerous prostatic tissue.</title>
        <authorList>
            <person name="Davidsson S."/>
            <person name="Bruggemann H."/>
        </authorList>
    </citation>
    <scope>NUCLEOTIDE SEQUENCE [LARGE SCALE GENOMIC DNA]</scope>
    <source>
        <strain evidence="3 4">11-78</strain>
        <plasmid evidence="3 4">p11_78</plasmid>
    </source>
</reference>
<dbReference type="Proteomes" id="UP000226191">
    <property type="component" value="Plasmid p11_78"/>
</dbReference>
<comment type="similarity">
    <text evidence="1">Belongs to the site-specific recombinase resolvase family.</text>
</comment>
<dbReference type="EMBL" id="MVCE01000015">
    <property type="protein sequence ID" value="PGF31251.1"/>
    <property type="molecule type" value="Genomic_DNA"/>
</dbReference>
<dbReference type="InterPro" id="IPR006120">
    <property type="entry name" value="Resolvase_HTH_dom"/>
</dbReference>
<accession>A0AA44QFQ2</accession>
<dbReference type="InterPro" id="IPR036162">
    <property type="entry name" value="Resolvase-like_N_sf"/>
</dbReference>
<dbReference type="InterPro" id="IPR006119">
    <property type="entry name" value="Resolv_N"/>
</dbReference>
<gene>
    <name evidence="3" type="ORF">B1B09_12855</name>
</gene>
<dbReference type="Gene3D" id="1.10.10.60">
    <property type="entry name" value="Homeodomain-like"/>
    <property type="match status" value="1"/>
</dbReference>